<name>A0A495XJU2_9PSEU</name>
<dbReference type="Gene3D" id="1.25.40.10">
    <property type="entry name" value="Tetratricopeptide repeat domain"/>
    <property type="match status" value="1"/>
</dbReference>
<protein>
    <submittedName>
        <fullName evidence="2">CHAT domain-containing protein</fullName>
    </submittedName>
</protein>
<comment type="caution">
    <text evidence="2">The sequence shown here is derived from an EMBL/GenBank/DDBJ whole genome shotgun (WGS) entry which is preliminary data.</text>
</comment>
<accession>A0A495XJU2</accession>
<gene>
    <name evidence="2" type="ORF">DFJ66_7712</name>
</gene>
<organism evidence="2 3">
    <name type="scientific">Saccharothrix variisporea</name>
    <dbReference type="NCBI Taxonomy" id="543527"/>
    <lineage>
        <taxon>Bacteria</taxon>
        <taxon>Bacillati</taxon>
        <taxon>Actinomycetota</taxon>
        <taxon>Actinomycetes</taxon>
        <taxon>Pseudonocardiales</taxon>
        <taxon>Pseudonocardiaceae</taxon>
        <taxon>Saccharothrix</taxon>
    </lineage>
</organism>
<dbReference type="InterPro" id="IPR024983">
    <property type="entry name" value="CHAT_dom"/>
</dbReference>
<keyword evidence="3" id="KW-1185">Reference proteome</keyword>
<sequence length="840" mass="90754">MSAAEAKARGLHDRGRVALTVGRSAEGIRLFGQALALLGWPDTREPTWRATAARVLISMAAAEVHLGRHEAGFRLLDEAEHAVAPEDRSALRSQRGLLCILTGRLDEALRYLDEAIPLYRMPRDAYDLAADLVNRAMLHSLAGRARLAQQDLVRCEAVAQKANLPLVVAKARLNRGYCETLLGDIPAALRTFDLAKPVFEADATGLLPVLAIDKARALAQAGLADEAASELDEAIRLLSRGRPTYELAEAVLTRAQVAVAQRDPVGARMWARRAERSFLRRGDESRAAIAVLTRLRADLDSRRRLRRIAERAAVLSARLLTLGLAGDAETAALLAARACIRLKDSVKARHHLAQPRSPHPPVETRLLRSLVQAELHGAEGCTTKVFDHARAGLAKLHDHRGRLGSLDLRTGASALGVELAAIGLDTAVRQGRLPVIFDWSERSRAQAFLMRPVRPALEPAESDAVAELRQLAMVVRTAELSGHPDDQARRRCVELERQIRARGWQTDAVGDQERVVSFGDIAAELRGGEELLVSFLPGTDPLCAVAVVNGSGRLVELGDLAMITETIARLQTDLDALCGRRLPTALSTVIESSIEHHLALLSVELVEPLRELLGDRDLVVVPTGPLASVPWGMLDELRGRPITVTPSASSWFRVRQRDTQGDLIDSEPLLVAGPDLEFARAEVNRISAMLPCSAVLTGADATVEATLAAMDNRRIAHFATHGHHEPGNVLFSRLDLADGPLMAFDIAGLERPPQHVVLSSCDTGRSVMRAGDEMLGFTAAFLYGGARTVVAGVARVPDESVVDLMAAYHRLVRLGATPAKALAEASMIAPLIPLVCFGSC</sequence>
<dbReference type="InterPro" id="IPR019734">
    <property type="entry name" value="TPR_rpt"/>
</dbReference>
<dbReference type="Proteomes" id="UP000272729">
    <property type="component" value="Unassembled WGS sequence"/>
</dbReference>
<dbReference type="InterPro" id="IPR011990">
    <property type="entry name" value="TPR-like_helical_dom_sf"/>
</dbReference>
<dbReference type="SMART" id="SM00028">
    <property type="entry name" value="TPR"/>
    <property type="match status" value="2"/>
</dbReference>
<evidence type="ECO:0000259" key="1">
    <source>
        <dbReference type="Pfam" id="PF12770"/>
    </source>
</evidence>
<dbReference type="EMBL" id="RBXR01000001">
    <property type="protein sequence ID" value="RKT74367.1"/>
    <property type="molecule type" value="Genomic_DNA"/>
</dbReference>
<reference evidence="2 3" key="1">
    <citation type="submission" date="2018-10" db="EMBL/GenBank/DDBJ databases">
        <title>Sequencing the genomes of 1000 actinobacteria strains.</title>
        <authorList>
            <person name="Klenk H.-P."/>
        </authorList>
    </citation>
    <scope>NUCLEOTIDE SEQUENCE [LARGE SCALE GENOMIC DNA]</scope>
    <source>
        <strain evidence="2 3">DSM 43911</strain>
    </source>
</reference>
<dbReference type="SUPFAM" id="SSF48452">
    <property type="entry name" value="TPR-like"/>
    <property type="match status" value="2"/>
</dbReference>
<proteinExistence type="predicted"/>
<dbReference type="AlphaFoldDB" id="A0A495XJU2"/>
<dbReference type="RefSeq" id="WP_246030086.1">
    <property type="nucleotide sequence ID" value="NZ_JBIUBA010000003.1"/>
</dbReference>
<evidence type="ECO:0000313" key="2">
    <source>
        <dbReference type="EMBL" id="RKT74367.1"/>
    </source>
</evidence>
<evidence type="ECO:0000313" key="3">
    <source>
        <dbReference type="Proteomes" id="UP000272729"/>
    </source>
</evidence>
<dbReference type="Pfam" id="PF12770">
    <property type="entry name" value="CHAT"/>
    <property type="match status" value="1"/>
</dbReference>
<feature type="domain" description="CHAT" evidence="1">
    <location>
        <begin position="601"/>
        <end position="826"/>
    </location>
</feature>